<dbReference type="InterPro" id="IPR053169">
    <property type="entry name" value="MUG_Protein"/>
</dbReference>
<dbReference type="GO" id="GO:0005975">
    <property type="term" value="P:carbohydrate metabolic process"/>
    <property type="evidence" value="ECO:0007669"/>
    <property type="project" value="InterPro"/>
</dbReference>
<keyword evidence="1" id="KW-0378">Hydrolase</keyword>
<accession>A0A9P4HLW9</accession>
<dbReference type="EMBL" id="ML978155">
    <property type="protein sequence ID" value="KAF2036417.1"/>
    <property type="molecule type" value="Genomic_DNA"/>
</dbReference>
<organism evidence="1 2">
    <name type="scientific">Setomelanomma holmii</name>
    <dbReference type="NCBI Taxonomy" id="210430"/>
    <lineage>
        <taxon>Eukaryota</taxon>
        <taxon>Fungi</taxon>
        <taxon>Dikarya</taxon>
        <taxon>Ascomycota</taxon>
        <taxon>Pezizomycotina</taxon>
        <taxon>Dothideomycetes</taxon>
        <taxon>Pleosporomycetidae</taxon>
        <taxon>Pleosporales</taxon>
        <taxon>Pleosporineae</taxon>
        <taxon>Phaeosphaeriaceae</taxon>
        <taxon>Setomelanomma</taxon>
    </lineage>
</organism>
<dbReference type="SUPFAM" id="SSF48208">
    <property type="entry name" value="Six-hairpin glycosidases"/>
    <property type="match status" value="1"/>
</dbReference>
<comment type="caution">
    <text evidence="1">The sequence shown here is derived from an EMBL/GenBank/DDBJ whole genome shotgun (WGS) entry which is preliminary data.</text>
</comment>
<evidence type="ECO:0000313" key="1">
    <source>
        <dbReference type="EMBL" id="KAF2036417.1"/>
    </source>
</evidence>
<sequence length="296" mass="31727">MVETIARFGQQDSSFKQAAIDIVSNTYDKSRNQLGATDWKNDFYDDEGWWAMGWIASYDLTGDAKYLNTAKDIFEDMTSGWTTPCSGGIWWDKKHTSIAAISNELFLSVGAHLANRVSAQEKEHYQNWAQMEWDWFWESGIVNGDSLVNDGIDQTSCKNDGKTTYTYNQGVVLSGLSELARAKSDGGLIAHANSIANAAMAKLSPGGILTEPVSGSLDEQGAQFKGAFVRGLATLNGNEGQASFADFLKKNAASAWSQGKVNGGVIVDRWQGGSSNANTASHAAGIDVLVAAAGAS</sequence>
<name>A0A9P4HLW9_9PLEO</name>
<dbReference type="InterPro" id="IPR008928">
    <property type="entry name" value="6-hairpin_glycosidase_sf"/>
</dbReference>
<protein>
    <submittedName>
        <fullName evidence="1">Six-hairpin glycosidase</fullName>
    </submittedName>
</protein>
<dbReference type="PANTHER" id="PTHR47791:SF1">
    <property type="entry name" value="ENDO MANNANASE, GH76 FAMILY (EUROFUNG)"/>
    <property type="match status" value="1"/>
</dbReference>
<keyword evidence="1" id="KW-0326">Glycosidase</keyword>
<dbReference type="Gene3D" id="1.50.10.20">
    <property type="match status" value="1"/>
</dbReference>
<dbReference type="AlphaFoldDB" id="A0A9P4HLW9"/>
<proteinExistence type="predicted"/>
<keyword evidence="2" id="KW-1185">Reference proteome</keyword>
<dbReference type="Pfam" id="PF03663">
    <property type="entry name" value="Glyco_hydro_76"/>
    <property type="match status" value="1"/>
</dbReference>
<evidence type="ECO:0000313" key="2">
    <source>
        <dbReference type="Proteomes" id="UP000799777"/>
    </source>
</evidence>
<reference evidence="1" key="1">
    <citation type="journal article" date="2020" name="Stud. Mycol.">
        <title>101 Dothideomycetes genomes: a test case for predicting lifestyles and emergence of pathogens.</title>
        <authorList>
            <person name="Haridas S."/>
            <person name="Albert R."/>
            <person name="Binder M."/>
            <person name="Bloem J."/>
            <person name="Labutti K."/>
            <person name="Salamov A."/>
            <person name="Andreopoulos B."/>
            <person name="Baker S."/>
            <person name="Barry K."/>
            <person name="Bills G."/>
            <person name="Bluhm B."/>
            <person name="Cannon C."/>
            <person name="Castanera R."/>
            <person name="Culley D."/>
            <person name="Daum C."/>
            <person name="Ezra D."/>
            <person name="Gonzalez J."/>
            <person name="Henrissat B."/>
            <person name="Kuo A."/>
            <person name="Liang C."/>
            <person name="Lipzen A."/>
            <person name="Lutzoni F."/>
            <person name="Magnuson J."/>
            <person name="Mondo S."/>
            <person name="Nolan M."/>
            <person name="Ohm R."/>
            <person name="Pangilinan J."/>
            <person name="Park H.-J."/>
            <person name="Ramirez L."/>
            <person name="Alfaro M."/>
            <person name="Sun H."/>
            <person name="Tritt A."/>
            <person name="Yoshinaga Y."/>
            <person name="Zwiers L.-H."/>
            <person name="Turgeon B."/>
            <person name="Goodwin S."/>
            <person name="Spatafora J."/>
            <person name="Crous P."/>
            <person name="Grigoriev I."/>
        </authorList>
    </citation>
    <scope>NUCLEOTIDE SEQUENCE</scope>
    <source>
        <strain evidence="1">CBS 110217</strain>
    </source>
</reference>
<gene>
    <name evidence="1" type="ORF">EK21DRAFT_96335</name>
</gene>
<dbReference type="InterPro" id="IPR005198">
    <property type="entry name" value="Glyco_hydro_76"/>
</dbReference>
<dbReference type="GO" id="GO:0016798">
    <property type="term" value="F:hydrolase activity, acting on glycosyl bonds"/>
    <property type="evidence" value="ECO:0007669"/>
    <property type="project" value="UniProtKB-KW"/>
</dbReference>
<dbReference type="Proteomes" id="UP000799777">
    <property type="component" value="Unassembled WGS sequence"/>
</dbReference>
<dbReference type="OrthoDB" id="9984024at2759"/>
<dbReference type="PANTHER" id="PTHR47791">
    <property type="entry name" value="MEIOTICALLY UP-REGULATED GENE 191 PROTEIN"/>
    <property type="match status" value="1"/>
</dbReference>